<sequence length="164" mass="17772">MEDYKIGFNWKNIGQISLFLILAGSVIIGVSLLDKVIYKKNGEAKPEVNVVQNMDTVTELKIEDLKIGTGLDVKNGNTVTVNYKGTLIDGKQFDSSYDSGQPFSFKVGEGKVIKGWDQGLLGMKVGGMRKLTIPSSLGYGEQGAGADIPPNATLIFEIELLKVE</sequence>
<dbReference type="InterPro" id="IPR046357">
    <property type="entry name" value="PPIase_dom_sf"/>
</dbReference>
<evidence type="ECO:0000256" key="7">
    <source>
        <dbReference type="SAM" id="Phobius"/>
    </source>
</evidence>
<dbReference type="FunFam" id="3.10.50.40:FF:000006">
    <property type="entry name" value="Peptidyl-prolyl cis-trans isomerase"/>
    <property type="match status" value="1"/>
</dbReference>
<feature type="transmembrane region" description="Helical" evidence="7">
    <location>
        <begin position="12"/>
        <end position="33"/>
    </location>
</feature>
<organism evidence="9 10">
    <name type="scientific">Candidatus Woesebacteria bacterium GW2011_GWA1_37_8</name>
    <dbReference type="NCBI Taxonomy" id="1618546"/>
    <lineage>
        <taxon>Bacteria</taxon>
        <taxon>Candidatus Woeseibacteriota</taxon>
    </lineage>
</organism>
<dbReference type="GO" id="GO:0003755">
    <property type="term" value="F:peptidyl-prolyl cis-trans isomerase activity"/>
    <property type="evidence" value="ECO:0007669"/>
    <property type="project" value="UniProtKB-UniRule"/>
</dbReference>
<keyword evidence="3 5" id="KW-0697">Rotamase</keyword>
<feature type="domain" description="PPIase FKBP-type" evidence="8">
    <location>
        <begin position="76"/>
        <end position="164"/>
    </location>
</feature>
<dbReference type="EMBL" id="LBTR01000004">
    <property type="protein sequence ID" value="KKQ46195.1"/>
    <property type="molecule type" value="Genomic_DNA"/>
</dbReference>
<proteinExistence type="inferred from homology"/>
<dbReference type="PANTHER" id="PTHR43811:SF19">
    <property type="entry name" value="39 KDA FK506-BINDING NUCLEAR PROTEIN"/>
    <property type="match status" value="1"/>
</dbReference>
<dbReference type="SUPFAM" id="SSF54534">
    <property type="entry name" value="FKBP-like"/>
    <property type="match status" value="1"/>
</dbReference>
<dbReference type="Pfam" id="PF00254">
    <property type="entry name" value="FKBP_C"/>
    <property type="match status" value="1"/>
</dbReference>
<name>A0A0G0I5G5_9BACT</name>
<evidence type="ECO:0000256" key="2">
    <source>
        <dbReference type="ARBA" id="ARBA00006577"/>
    </source>
</evidence>
<evidence type="ECO:0000313" key="9">
    <source>
        <dbReference type="EMBL" id="KKQ46195.1"/>
    </source>
</evidence>
<accession>A0A0G0I5G5</accession>
<evidence type="ECO:0000256" key="6">
    <source>
        <dbReference type="RuleBase" id="RU003915"/>
    </source>
</evidence>
<evidence type="ECO:0000256" key="5">
    <source>
        <dbReference type="PROSITE-ProRule" id="PRU00277"/>
    </source>
</evidence>
<gene>
    <name evidence="9" type="ORF">US62_C0004G0008</name>
</gene>
<comment type="catalytic activity">
    <reaction evidence="1 5 6">
        <text>[protein]-peptidylproline (omega=180) = [protein]-peptidylproline (omega=0)</text>
        <dbReference type="Rhea" id="RHEA:16237"/>
        <dbReference type="Rhea" id="RHEA-COMP:10747"/>
        <dbReference type="Rhea" id="RHEA-COMP:10748"/>
        <dbReference type="ChEBI" id="CHEBI:83833"/>
        <dbReference type="ChEBI" id="CHEBI:83834"/>
        <dbReference type="EC" id="5.2.1.8"/>
    </reaction>
</comment>
<dbReference type="PANTHER" id="PTHR43811">
    <property type="entry name" value="FKBP-TYPE PEPTIDYL-PROLYL CIS-TRANS ISOMERASE FKPA"/>
    <property type="match status" value="1"/>
</dbReference>
<keyword evidence="4 5" id="KW-0413">Isomerase</keyword>
<evidence type="ECO:0000256" key="1">
    <source>
        <dbReference type="ARBA" id="ARBA00000971"/>
    </source>
</evidence>
<dbReference type="Gene3D" id="3.10.50.40">
    <property type="match status" value="1"/>
</dbReference>
<keyword evidence="7" id="KW-0812">Transmembrane</keyword>
<reference evidence="9 10" key="1">
    <citation type="journal article" date="2015" name="Nature">
        <title>rRNA introns, odd ribosomes, and small enigmatic genomes across a large radiation of phyla.</title>
        <authorList>
            <person name="Brown C.T."/>
            <person name="Hug L.A."/>
            <person name="Thomas B.C."/>
            <person name="Sharon I."/>
            <person name="Castelle C.J."/>
            <person name="Singh A."/>
            <person name="Wilkins M.J."/>
            <person name="Williams K.H."/>
            <person name="Banfield J.F."/>
        </authorList>
    </citation>
    <scope>NUCLEOTIDE SEQUENCE [LARGE SCALE GENOMIC DNA]</scope>
</reference>
<dbReference type="EC" id="5.2.1.8" evidence="6"/>
<evidence type="ECO:0000313" key="10">
    <source>
        <dbReference type="Proteomes" id="UP000034603"/>
    </source>
</evidence>
<dbReference type="PROSITE" id="PS50059">
    <property type="entry name" value="FKBP_PPIASE"/>
    <property type="match status" value="1"/>
</dbReference>
<keyword evidence="7" id="KW-1133">Transmembrane helix</keyword>
<dbReference type="PATRIC" id="fig|1618546.3.peg.102"/>
<dbReference type="AlphaFoldDB" id="A0A0G0I5G5"/>
<protein>
    <recommendedName>
        <fullName evidence="6">Peptidyl-prolyl cis-trans isomerase</fullName>
        <ecNumber evidence="6">5.2.1.8</ecNumber>
    </recommendedName>
</protein>
<dbReference type="InterPro" id="IPR001179">
    <property type="entry name" value="PPIase_FKBP_dom"/>
</dbReference>
<comment type="similarity">
    <text evidence="2 6">Belongs to the FKBP-type PPIase family.</text>
</comment>
<evidence type="ECO:0000259" key="8">
    <source>
        <dbReference type="PROSITE" id="PS50059"/>
    </source>
</evidence>
<keyword evidence="7" id="KW-0472">Membrane</keyword>
<comment type="caution">
    <text evidence="9">The sequence shown here is derived from an EMBL/GenBank/DDBJ whole genome shotgun (WGS) entry which is preliminary data.</text>
</comment>
<dbReference type="Proteomes" id="UP000034603">
    <property type="component" value="Unassembled WGS sequence"/>
</dbReference>
<evidence type="ECO:0000256" key="4">
    <source>
        <dbReference type="ARBA" id="ARBA00023235"/>
    </source>
</evidence>
<evidence type="ECO:0000256" key="3">
    <source>
        <dbReference type="ARBA" id="ARBA00023110"/>
    </source>
</evidence>